<feature type="region of interest" description="Disordered" evidence="1">
    <location>
        <begin position="1"/>
        <end position="30"/>
    </location>
</feature>
<dbReference type="Proteomes" id="UP000327013">
    <property type="component" value="Chromosome 2"/>
</dbReference>
<dbReference type="AlphaFoldDB" id="A0A5N6QTC8"/>
<dbReference type="EMBL" id="CM017322">
    <property type="protein sequence ID" value="KAE8010425.1"/>
    <property type="molecule type" value="Genomic_DNA"/>
</dbReference>
<organism evidence="2 3">
    <name type="scientific">Carpinus fangiana</name>
    <dbReference type="NCBI Taxonomy" id="176857"/>
    <lineage>
        <taxon>Eukaryota</taxon>
        <taxon>Viridiplantae</taxon>
        <taxon>Streptophyta</taxon>
        <taxon>Embryophyta</taxon>
        <taxon>Tracheophyta</taxon>
        <taxon>Spermatophyta</taxon>
        <taxon>Magnoliopsida</taxon>
        <taxon>eudicotyledons</taxon>
        <taxon>Gunneridae</taxon>
        <taxon>Pentapetalae</taxon>
        <taxon>rosids</taxon>
        <taxon>fabids</taxon>
        <taxon>Fagales</taxon>
        <taxon>Betulaceae</taxon>
        <taxon>Carpinus</taxon>
    </lineage>
</organism>
<protein>
    <submittedName>
        <fullName evidence="2">Uncharacterized protein</fullName>
    </submittedName>
</protein>
<proteinExistence type="predicted"/>
<reference evidence="2 3" key="1">
    <citation type="submission" date="2019-06" db="EMBL/GenBank/DDBJ databases">
        <title>A chromosomal-level reference genome of Carpinus fangiana (Coryloideae, Betulaceae).</title>
        <authorList>
            <person name="Yang X."/>
            <person name="Wang Z."/>
            <person name="Zhang L."/>
            <person name="Hao G."/>
            <person name="Liu J."/>
            <person name="Yang Y."/>
        </authorList>
    </citation>
    <scope>NUCLEOTIDE SEQUENCE [LARGE SCALE GENOMIC DNA]</scope>
    <source>
        <strain evidence="2">Cfa_2016G</strain>
        <tissue evidence="2">Leaf</tissue>
    </source>
</reference>
<gene>
    <name evidence="2" type="ORF">FH972_006796</name>
</gene>
<sequence length="166" mass="19323">MERGSSSDEEEDRQNLIPQNDDVKHHLPSPRRSAFHIDDLHSTVRRRFTLLHFNKRFIRFSCRPTGPANGSVSESEYESDFQDPSFGAGYGFDKCRKVDQKLNERRTIEWKPKSNNCSMVNFQVHDSKKEEEKFGVLSLFIGSAICIRFAPFEGPCNRSGDFRRRF</sequence>
<evidence type="ECO:0000313" key="3">
    <source>
        <dbReference type="Proteomes" id="UP000327013"/>
    </source>
</evidence>
<keyword evidence="3" id="KW-1185">Reference proteome</keyword>
<evidence type="ECO:0000256" key="1">
    <source>
        <dbReference type="SAM" id="MobiDB-lite"/>
    </source>
</evidence>
<name>A0A5N6QTC8_9ROSI</name>
<evidence type="ECO:0000313" key="2">
    <source>
        <dbReference type="EMBL" id="KAE8010425.1"/>
    </source>
</evidence>
<accession>A0A5N6QTC8</accession>